<dbReference type="InterPro" id="IPR001633">
    <property type="entry name" value="EAL_dom"/>
</dbReference>
<dbReference type="Gene3D" id="3.30.450.20">
    <property type="entry name" value="PAS domain"/>
    <property type="match status" value="4"/>
</dbReference>
<dbReference type="CDD" id="cd01949">
    <property type="entry name" value="GGDEF"/>
    <property type="match status" value="1"/>
</dbReference>
<evidence type="ECO:0000259" key="8">
    <source>
        <dbReference type="PROSITE" id="PS50883"/>
    </source>
</evidence>
<dbReference type="InterPro" id="IPR035965">
    <property type="entry name" value="PAS-like_dom_sf"/>
</dbReference>
<dbReference type="InterPro" id="IPR052155">
    <property type="entry name" value="Biofilm_reg_signaling"/>
</dbReference>
<dbReference type="SUPFAM" id="SSF55073">
    <property type="entry name" value="Nucleotide cyclase"/>
    <property type="match status" value="1"/>
</dbReference>
<evidence type="ECO:0000313" key="10">
    <source>
        <dbReference type="EMBL" id="NDY96837.1"/>
    </source>
</evidence>
<dbReference type="CDD" id="cd01948">
    <property type="entry name" value="EAL"/>
    <property type="match status" value="1"/>
</dbReference>
<evidence type="ECO:0000256" key="5">
    <source>
        <dbReference type="SAM" id="Coils"/>
    </source>
</evidence>
<feature type="domain" description="PAC" evidence="7">
    <location>
        <begin position="465"/>
        <end position="519"/>
    </location>
</feature>
<dbReference type="EC" id="3.1.4.52" evidence="2"/>
<organism evidence="10 11">
    <name type="scientific">Wenzhouxiangella limi</name>
    <dbReference type="NCBI Taxonomy" id="2707351"/>
    <lineage>
        <taxon>Bacteria</taxon>
        <taxon>Pseudomonadati</taxon>
        <taxon>Pseudomonadota</taxon>
        <taxon>Gammaproteobacteria</taxon>
        <taxon>Chromatiales</taxon>
        <taxon>Wenzhouxiangellaceae</taxon>
        <taxon>Wenzhouxiangella</taxon>
    </lineage>
</organism>
<dbReference type="InterPro" id="IPR029787">
    <property type="entry name" value="Nucleotide_cyclase"/>
</dbReference>
<reference evidence="10 11" key="1">
    <citation type="submission" date="2020-02" db="EMBL/GenBank/DDBJ databases">
        <authorList>
            <person name="Zhang X.-Y."/>
        </authorList>
    </citation>
    <scope>NUCLEOTIDE SEQUENCE [LARGE SCALE GENOMIC DNA]</scope>
    <source>
        <strain evidence="10 11">C33</strain>
    </source>
</reference>
<accession>A0A845UZN2</accession>
<evidence type="ECO:0000256" key="1">
    <source>
        <dbReference type="ARBA" id="ARBA00001946"/>
    </source>
</evidence>
<feature type="domain" description="PAC" evidence="7">
    <location>
        <begin position="333"/>
        <end position="383"/>
    </location>
</feature>
<dbReference type="PROSITE" id="PS50112">
    <property type="entry name" value="PAS"/>
    <property type="match status" value="3"/>
</dbReference>
<feature type="coiled-coil region" evidence="5">
    <location>
        <begin position="367"/>
        <end position="394"/>
    </location>
</feature>
<gene>
    <name evidence="10" type="ORF">G3I74_13975</name>
</gene>
<dbReference type="PANTHER" id="PTHR44757:SF2">
    <property type="entry name" value="BIOFILM ARCHITECTURE MAINTENANCE PROTEIN MBAA"/>
    <property type="match status" value="1"/>
</dbReference>
<name>A0A845UZN2_9GAMM</name>
<dbReference type="SUPFAM" id="SSF141868">
    <property type="entry name" value="EAL domain-like"/>
    <property type="match status" value="1"/>
</dbReference>
<dbReference type="RefSeq" id="WP_164212226.1">
    <property type="nucleotide sequence ID" value="NZ_JAAGSC010000044.1"/>
</dbReference>
<dbReference type="FunFam" id="3.20.20.450:FF:000001">
    <property type="entry name" value="Cyclic di-GMP phosphodiesterase yahA"/>
    <property type="match status" value="1"/>
</dbReference>
<dbReference type="PROSITE" id="PS50113">
    <property type="entry name" value="PAC"/>
    <property type="match status" value="3"/>
</dbReference>
<evidence type="ECO:0000256" key="3">
    <source>
        <dbReference type="ARBA" id="ARBA00022636"/>
    </source>
</evidence>
<dbReference type="EMBL" id="JAAGSC010000044">
    <property type="protein sequence ID" value="NDY96837.1"/>
    <property type="molecule type" value="Genomic_DNA"/>
</dbReference>
<keyword evidence="11" id="KW-1185">Reference proteome</keyword>
<dbReference type="GO" id="GO:0006355">
    <property type="term" value="P:regulation of DNA-templated transcription"/>
    <property type="evidence" value="ECO:0007669"/>
    <property type="project" value="InterPro"/>
</dbReference>
<dbReference type="InterPro" id="IPR000160">
    <property type="entry name" value="GGDEF_dom"/>
</dbReference>
<evidence type="ECO:0000259" key="9">
    <source>
        <dbReference type="PROSITE" id="PS50887"/>
    </source>
</evidence>
<sequence length="953" mass="106497">MTRDRLQGQGVAELIDRLEERVLQCDAEGRILFCSKSDTGLLGYKPPELAQRRLIDLVHPDDRTAFPTWPGPGSSSPRATLRLLSVDGAVGWCEVQLHHLFDLGSIAVVEDVSLREQARQQADEMLTRLTKLAAKVPGVLYQYQQWPDGRACFPFATDGLFDVYGVRPDQVVTDATPVFEILHPDDVERVAERIQASARTLTTWRDSYRAIAPDGRTVWLEGESEPEAMADGSVLWHGYIREVTEQKLASERLEASEALYRAIFHNVNDGIILHRVMPDGRPGPFEEVNDVACRILRYSRDELTKLAPGKIDDPEAMLDIAAIMQSLRDTGHANFESLLIAGDGTRIECEVSAHQFEYRGEQRILSVLRDIRERKTAERELRQALREMSEAQDALRLHARVFESTREGIIITDRNNHILTVNAAYSEITGYSAREVIGRNPSIVGSGEVDKSVYREMWRSLDSEGHWQGELLNRRKDGSVYPQWLSISAVRGDGDDVTHYIGWLRDLTREKEIERRIERLSNLDSLTGLPNRSLFRDRLEVQAATSGKRGKPFSLLYLDLDRFKIVNDSMGTESGDAYLQKMAERLVRLLRPTDTVSRLGGDEFALLLPDTDAEGAAHLAGKVQAELNRPHKIGDRTLSLTVSIGIAIYPQDGKDYQSLLTAADVAVNRAKEKGRNTSEFFTVELQDQARRTLQIETDLRAAMVKGELSLHYQPKVDLASGEIVGAEALLRWQHPERGAMSPAEFIPVAEETDLIVEVGHWVLDAALGQQVAWREQALATLPVAVNLSVREFRQPDLVDLIARKLAEHRIDPSLLELEITEGVSLDDSIGVVEVMQRLRKLGVAMAIDDFGTGYSSLSYLKRFSINDLKIDQSFVRALDGDNQAIVTAIVGVARGLGFSTTAEGIETAEQLAFLKRQGCKCGQGYYFSRPVPADEFAALLRQPKAYTDLISPV</sequence>
<dbReference type="Pfam" id="PF00990">
    <property type="entry name" value="GGDEF"/>
    <property type="match status" value="1"/>
</dbReference>
<keyword evidence="3" id="KW-0973">c-di-GMP</keyword>
<proteinExistence type="predicted"/>
<evidence type="ECO:0000313" key="11">
    <source>
        <dbReference type="Proteomes" id="UP000484885"/>
    </source>
</evidence>
<dbReference type="SMART" id="SM00267">
    <property type="entry name" value="GGDEF"/>
    <property type="match status" value="1"/>
</dbReference>
<comment type="cofactor">
    <cofactor evidence="1">
        <name>Mg(2+)</name>
        <dbReference type="ChEBI" id="CHEBI:18420"/>
    </cofactor>
</comment>
<dbReference type="Proteomes" id="UP000484885">
    <property type="component" value="Unassembled WGS sequence"/>
</dbReference>
<dbReference type="InterPro" id="IPR043128">
    <property type="entry name" value="Rev_trsase/Diguanyl_cyclase"/>
</dbReference>
<evidence type="ECO:0000259" key="6">
    <source>
        <dbReference type="PROSITE" id="PS50112"/>
    </source>
</evidence>
<dbReference type="SUPFAM" id="SSF55785">
    <property type="entry name" value="PYP-like sensor domain (PAS domain)"/>
    <property type="match status" value="4"/>
</dbReference>
<dbReference type="PROSITE" id="PS50887">
    <property type="entry name" value="GGDEF"/>
    <property type="match status" value="1"/>
</dbReference>
<dbReference type="PROSITE" id="PS50883">
    <property type="entry name" value="EAL"/>
    <property type="match status" value="1"/>
</dbReference>
<dbReference type="SMART" id="SM00052">
    <property type="entry name" value="EAL"/>
    <property type="match status" value="1"/>
</dbReference>
<dbReference type="Gene3D" id="3.30.70.270">
    <property type="match status" value="1"/>
</dbReference>
<dbReference type="InterPro" id="IPR013655">
    <property type="entry name" value="PAS_fold_3"/>
</dbReference>
<dbReference type="NCBIfam" id="TIGR00229">
    <property type="entry name" value="sensory_box"/>
    <property type="match status" value="3"/>
</dbReference>
<dbReference type="Pfam" id="PF08447">
    <property type="entry name" value="PAS_3"/>
    <property type="match status" value="1"/>
</dbReference>
<dbReference type="AlphaFoldDB" id="A0A845UZN2"/>
<dbReference type="GO" id="GO:0071732">
    <property type="term" value="P:cellular response to nitric oxide"/>
    <property type="evidence" value="ECO:0007669"/>
    <property type="project" value="UniProtKB-ARBA"/>
</dbReference>
<dbReference type="InterPro" id="IPR013767">
    <property type="entry name" value="PAS_fold"/>
</dbReference>
<protein>
    <recommendedName>
        <fullName evidence="2">cyclic-guanylate-specific phosphodiesterase</fullName>
        <ecNumber evidence="2">3.1.4.52</ecNumber>
    </recommendedName>
</protein>
<feature type="domain" description="PAS" evidence="6">
    <location>
        <begin position="394"/>
        <end position="440"/>
    </location>
</feature>
<dbReference type="GO" id="GO:0071111">
    <property type="term" value="F:cyclic-guanylate-specific phosphodiesterase activity"/>
    <property type="evidence" value="ECO:0007669"/>
    <property type="project" value="UniProtKB-EC"/>
</dbReference>
<evidence type="ECO:0000259" key="7">
    <source>
        <dbReference type="PROSITE" id="PS50113"/>
    </source>
</evidence>
<comment type="caution">
    <text evidence="10">The sequence shown here is derived from an EMBL/GenBank/DDBJ whole genome shotgun (WGS) entry which is preliminary data.</text>
</comment>
<dbReference type="NCBIfam" id="TIGR00254">
    <property type="entry name" value="GGDEF"/>
    <property type="match status" value="1"/>
</dbReference>
<dbReference type="SMART" id="SM00091">
    <property type="entry name" value="PAS"/>
    <property type="match status" value="4"/>
</dbReference>
<dbReference type="SMART" id="SM00086">
    <property type="entry name" value="PAC"/>
    <property type="match status" value="4"/>
</dbReference>
<dbReference type="InterPro" id="IPR000700">
    <property type="entry name" value="PAS-assoc_C"/>
</dbReference>
<dbReference type="CDD" id="cd00130">
    <property type="entry name" value="PAS"/>
    <property type="match status" value="3"/>
</dbReference>
<feature type="domain" description="GGDEF" evidence="9">
    <location>
        <begin position="551"/>
        <end position="683"/>
    </location>
</feature>
<dbReference type="PANTHER" id="PTHR44757">
    <property type="entry name" value="DIGUANYLATE CYCLASE DGCP"/>
    <property type="match status" value="1"/>
</dbReference>
<dbReference type="InterPro" id="IPR035919">
    <property type="entry name" value="EAL_sf"/>
</dbReference>
<evidence type="ECO:0000256" key="2">
    <source>
        <dbReference type="ARBA" id="ARBA00012282"/>
    </source>
</evidence>
<keyword evidence="5" id="KW-0175">Coiled coil</keyword>
<feature type="domain" description="PAC" evidence="7">
    <location>
        <begin position="204"/>
        <end position="255"/>
    </location>
</feature>
<dbReference type="Pfam" id="PF00989">
    <property type="entry name" value="PAS"/>
    <property type="match status" value="2"/>
</dbReference>
<dbReference type="InterPro" id="IPR000014">
    <property type="entry name" value="PAS"/>
</dbReference>
<dbReference type="InterPro" id="IPR001610">
    <property type="entry name" value="PAC"/>
</dbReference>
<dbReference type="Gene3D" id="3.20.20.450">
    <property type="entry name" value="EAL domain"/>
    <property type="match status" value="1"/>
</dbReference>
<evidence type="ECO:0000256" key="4">
    <source>
        <dbReference type="ARBA" id="ARBA00051114"/>
    </source>
</evidence>
<dbReference type="Pfam" id="PF00563">
    <property type="entry name" value="EAL"/>
    <property type="match status" value="1"/>
</dbReference>
<comment type="catalytic activity">
    <reaction evidence="4">
        <text>3',3'-c-di-GMP + H2O = 5'-phosphoguanylyl(3'-&gt;5')guanosine + H(+)</text>
        <dbReference type="Rhea" id="RHEA:24902"/>
        <dbReference type="ChEBI" id="CHEBI:15377"/>
        <dbReference type="ChEBI" id="CHEBI:15378"/>
        <dbReference type="ChEBI" id="CHEBI:58754"/>
        <dbReference type="ChEBI" id="CHEBI:58805"/>
        <dbReference type="EC" id="3.1.4.52"/>
    </reaction>
    <physiologicalReaction direction="left-to-right" evidence="4">
        <dbReference type="Rhea" id="RHEA:24903"/>
    </physiologicalReaction>
</comment>
<feature type="domain" description="PAS" evidence="6">
    <location>
        <begin position="155"/>
        <end position="201"/>
    </location>
</feature>
<feature type="domain" description="EAL" evidence="8">
    <location>
        <begin position="692"/>
        <end position="944"/>
    </location>
</feature>
<dbReference type="FunFam" id="3.30.70.270:FF:000001">
    <property type="entry name" value="Diguanylate cyclase domain protein"/>
    <property type="match status" value="1"/>
</dbReference>
<feature type="domain" description="PAS" evidence="6">
    <location>
        <begin position="7"/>
        <end position="63"/>
    </location>
</feature>
<dbReference type="Pfam" id="PF13426">
    <property type="entry name" value="PAS_9"/>
    <property type="match status" value="1"/>
</dbReference>